<evidence type="ECO:0000313" key="13">
    <source>
        <dbReference type="EMBL" id="KAK7342827.1"/>
    </source>
</evidence>
<evidence type="ECO:0000256" key="4">
    <source>
        <dbReference type="ARBA" id="ARBA00022771"/>
    </source>
</evidence>
<accession>A0AAN9QPB3</accession>
<keyword evidence="14" id="KW-1185">Reference proteome</keyword>
<dbReference type="PROSITE" id="PS50089">
    <property type="entry name" value="ZF_RING_2"/>
    <property type="match status" value="1"/>
</dbReference>
<dbReference type="Pfam" id="PF13639">
    <property type="entry name" value="zf-RING_2"/>
    <property type="match status" value="1"/>
</dbReference>
<evidence type="ECO:0000256" key="2">
    <source>
        <dbReference type="ARBA" id="ARBA00022692"/>
    </source>
</evidence>
<evidence type="ECO:0000256" key="5">
    <source>
        <dbReference type="ARBA" id="ARBA00022833"/>
    </source>
</evidence>
<feature type="compositionally biased region" description="Pro residues" evidence="10">
    <location>
        <begin position="203"/>
        <end position="213"/>
    </location>
</feature>
<evidence type="ECO:0000256" key="10">
    <source>
        <dbReference type="SAM" id="MobiDB-lite"/>
    </source>
</evidence>
<evidence type="ECO:0000313" key="14">
    <source>
        <dbReference type="Proteomes" id="UP001374584"/>
    </source>
</evidence>
<feature type="domain" description="RING-type" evidence="12">
    <location>
        <begin position="95"/>
        <end position="137"/>
    </location>
</feature>
<dbReference type="GO" id="GO:0008270">
    <property type="term" value="F:zinc ion binding"/>
    <property type="evidence" value="ECO:0007669"/>
    <property type="project" value="UniProtKB-KW"/>
</dbReference>
<comment type="caution">
    <text evidence="13">The sequence shown here is derived from an EMBL/GenBank/DDBJ whole genome shotgun (WGS) entry which is preliminary data.</text>
</comment>
<dbReference type="InterPro" id="IPR013083">
    <property type="entry name" value="Znf_RING/FYVE/PHD"/>
</dbReference>
<keyword evidence="5" id="KW-0862">Zinc</keyword>
<dbReference type="GO" id="GO:0016020">
    <property type="term" value="C:membrane"/>
    <property type="evidence" value="ECO:0007669"/>
    <property type="project" value="UniProtKB-SubCell"/>
</dbReference>
<dbReference type="AlphaFoldDB" id="A0AAN9QPB3"/>
<comment type="subcellular location">
    <subcellularLocation>
        <location evidence="1">Membrane</location>
    </subcellularLocation>
</comment>
<dbReference type="PANTHER" id="PTHR46539">
    <property type="entry name" value="E3 UBIQUITIN-PROTEIN LIGASE ATL42"/>
    <property type="match status" value="1"/>
</dbReference>
<evidence type="ECO:0000256" key="9">
    <source>
        <dbReference type="PROSITE-ProRule" id="PRU00175"/>
    </source>
</evidence>
<proteinExistence type="inferred from homology"/>
<feature type="transmembrane region" description="Helical" evidence="11">
    <location>
        <begin position="33"/>
        <end position="55"/>
    </location>
</feature>
<evidence type="ECO:0000256" key="8">
    <source>
        <dbReference type="ARBA" id="ARBA00024209"/>
    </source>
</evidence>
<reference evidence="13 14" key="1">
    <citation type="submission" date="2024-01" db="EMBL/GenBank/DDBJ databases">
        <title>The genomes of 5 underutilized Papilionoideae crops provide insights into root nodulation and disease resistanc.</title>
        <authorList>
            <person name="Jiang F."/>
        </authorList>
    </citation>
    <scope>NUCLEOTIDE SEQUENCE [LARGE SCALE GENOMIC DNA]</scope>
    <source>
        <strain evidence="13">JINMINGXINNONG_FW02</strain>
        <tissue evidence="13">Leaves</tissue>
    </source>
</reference>
<protein>
    <recommendedName>
        <fullName evidence="12">RING-type domain-containing protein</fullName>
    </recommendedName>
</protein>
<gene>
    <name evidence="13" type="ORF">VNO80_25783</name>
</gene>
<dbReference type="Proteomes" id="UP001374584">
    <property type="component" value="Unassembled WGS sequence"/>
</dbReference>
<keyword evidence="7 11" id="KW-0472">Membrane</keyword>
<dbReference type="SUPFAM" id="SSF57850">
    <property type="entry name" value="RING/U-box"/>
    <property type="match status" value="1"/>
</dbReference>
<evidence type="ECO:0000256" key="1">
    <source>
        <dbReference type="ARBA" id="ARBA00004370"/>
    </source>
</evidence>
<evidence type="ECO:0000256" key="6">
    <source>
        <dbReference type="ARBA" id="ARBA00022989"/>
    </source>
</evidence>
<dbReference type="EMBL" id="JAYMYR010000009">
    <property type="protein sequence ID" value="KAK7342827.1"/>
    <property type="molecule type" value="Genomic_DNA"/>
</dbReference>
<evidence type="ECO:0000259" key="12">
    <source>
        <dbReference type="PROSITE" id="PS50089"/>
    </source>
</evidence>
<evidence type="ECO:0000256" key="7">
    <source>
        <dbReference type="ARBA" id="ARBA00023136"/>
    </source>
</evidence>
<dbReference type="InterPro" id="IPR001841">
    <property type="entry name" value="Znf_RING"/>
</dbReference>
<dbReference type="PANTHER" id="PTHR46539:SF1">
    <property type="entry name" value="E3 UBIQUITIN-PROTEIN LIGASE ATL42"/>
    <property type="match status" value="1"/>
</dbReference>
<evidence type="ECO:0000256" key="3">
    <source>
        <dbReference type="ARBA" id="ARBA00022723"/>
    </source>
</evidence>
<dbReference type="SMART" id="SM00184">
    <property type="entry name" value="RING"/>
    <property type="match status" value="1"/>
</dbReference>
<name>A0AAN9QPB3_PHACN</name>
<dbReference type="Gene3D" id="3.30.40.10">
    <property type="entry name" value="Zinc/RING finger domain, C3HC4 (zinc finger)"/>
    <property type="match status" value="1"/>
</dbReference>
<keyword evidence="3" id="KW-0479">Metal-binding</keyword>
<evidence type="ECO:0000256" key="11">
    <source>
        <dbReference type="SAM" id="Phobius"/>
    </source>
</evidence>
<sequence length="213" mass="23385">MHRRMLSRPPLAHATNGSSQDSLRKFSSFSPTVAYILLIVFVIFFFVVGLVFFYIKKHSSSNSEAGDIHGPAVSDSVASRSLTMVTVVAETAGECTVCLEKVGEGEEVQMIAHCKHIFHQNCIDRWLENQVTCPVCRYSERSGEEELVTVGGGEEEDAEVSVTNLEIRSKSKHAITGFSLRLPSFLTLSFSAGPSDRTLKSQPSPPPSLSLYK</sequence>
<comment type="similarity">
    <text evidence="8">Belongs to the RING-type zinc finger family. ATL subfamily.</text>
</comment>
<keyword evidence="4 9" id="KW-0863">Zinc-finger</keyword>
<keyword evidence="2 11" id="KW-0812">Transmembrane</keyword>
<feature type="region of interest" description="Disordered" evidence="10">
    <location>
        <begin position="1"/>
        <end position="22"/>
    </location>
</feature>
<feature type="region of interest" description="Disordered" evidence="10">
    <location>
        <begin position="192"/>
        <end position="213"/>
    </location>
</feature>
<keyword evidence="6 11" id="KW-1133">Transmembrane helix</keyword>
<organism evidence="13 14">
    <name type="scientific">Phaseolus coccineus</name>
    <name type="common">Scarlet runner bean</name>
    <name type="synonym">Phaseolus multiflorus</name>
    <dbReference type="NCBI Taxonomy" id="3886"/>
    <lineage>
        <taxon>Eukaryota</taxon>
        <taxon>Viridiplantae</taxon>
        <taxon>Streptophyta</taxon>
        <taxon>Embryophyta</taxon>
        <taxon>Tracheophyta</taxon>
        <taxon>Spermatophyta</taxon>
        <taxon>Magnoliopsida</taxon>
        <taxon>eudicotyledons</taxon>
        <taxon>Gunneridae</taxon>
        <taxon>Pentapetalae</taxon>
        <taxon>rosids</taxon>
        <taxon>fabids</taxon>
        <taxon>Fabales</taxon>
        <taxon>Fabaceae</taxon>
        <taxon>Papilionoideae</taxon>
        <taxon>50 kb inversion clade</taxon>
        <taxon>NPAAA clade</taxon>
        <taxon>indigoferoid/millettioid clade</taxon>
        <taxon>Phaseoleae</taxon>
        <taxon>Phaseolus</taxon>
    </lineage>
</organism>